<evidence type="ECO:0000256" key="1">
    <source>
        <dbReference type="SAM" id="Phobius"/>
    </source>
</evidence>
<sequence length="110" mass="12072">MVVMAMPLFSTGDLGKSIEIYAGALGLNGIGNIDNYLYYTSATSFAFVFIALGWIVVAGVINRRFYSLKPEMYFMKHVGGAQAVLLWVAFGLSVTKLAASSFSPFLYFQF</sequence>
<accession>A0ABP7PLH2</accession>
<evidence type="ECO:0000313" key="2">
    <source>
        <dbReference type="EMBL" id="GAA3967662.1"/>
    </source>
</evidence>
<keyword evidence="1" id="KW-0812">Transmembrane</keyword>
<dbReference type="Proteomes" id="UP001501337">
    <property type="component" value="Unassembled WGS sequence"/>
</dbReference>
<proteinExistence type="predicted"/>
<keyword evidence="1" id="KW-1133">Transmembrane helix</keyword>
<feature type="transmembrane region" description="Helical" evidence="1">
    <location>
        <begin position="36"/>
        <end position="62"/>
    </location>
</feature>
<feature type="transmembrane region" description="Helical" evidence="1">
    <location>
        <begin position="83"/>
        <end position="107"/>
    </location>
</feature>
<keyword evidence="3" id="KW-1185">Reference proteome</keyword>
<comment type="caution">
    <text evidence="2">The sequence shown here is derived from an EMBL/GenBank/DDBJ whole genome shotgun (WGS) entry which is preliminary data.</text>
</comment>
<protein>
    <submittedName>
        <fullName evidence="2">Uncharacterized protein</fullName>
    </submittedName>
</protein>
<reference evidence="3" key="1">
    <citation type="journal article" date="2019" name="Int. J. Syst. Evol. Microbiol.">
        <title>The Global Catalogue of Microorganisms (GCM) 10K type strain sequencing project: providing services to taxonomists for standard genome sequencing and annotation.</title>
        <authorList>
            <consortium name="The Broad Institute Genomics Platform"/>
            <consortium name="The Broad Institute Genome Sequencing Center for Infectious Disease"/>
            <person name="Wu L."/>
            <person name="Ma J."/>
        </authorList>
    </citation>
    <scope>NUCLEOTIDE SEQUENCE [LARGE SCALE GENOMIC DNA]</scope>
    <source>
        <strain evidence="3">JCM 17555</strain>
    </source>
</reference>
<name>A0ABP7PLH2_9GAMM</name>
<keyword evidence="1" id="KW-0472">Membrane</keyword>
<dbReference type="EMBL" id="BAABBO010000011">
    <property type="protein sequence ID" value="GAA3967662.1"/>
    <property type="molecule type" value="Genomic_DNA"/>
</dbReference>
<evidence type="ECO:0000313" key="3">
    <source>
        <dbReference type="Proteomes" id="UP001501337"/>
    </source>
</evidence>
<gene>
    <name evidence="2" type="ORF">GCM10022278_26770</name>
</gene>
<organism evidence="2 3">
    <name type="scientific">Allohahella marinimesophila</name>
    <dbReference type="NCBI Taxonomy" id="1054972"/>
    <lineage>
        <taxon>Bacteria</taxon>
        <taxon>Pseudomonadati</taxon>
        <taxon>Pseudomonadota</taxon>
        <taxon>Gammaproteobacteria</taxon>
        <taxon>Oceanospirillales</taxon>
        <taxon>Hahellaceae</taxon>
        <taxon>Allohahella</taxon>
    </lineage>
</organism>